<proteinExistence type="predicted"/>
<dbReference type="RefSeq" id="WP_134348363.1">
    <property type="nucleotide sequence ID" value="NZ_JARDVI010000007.1"/>
</dbReference>
<dbReference type="InterPro" id="IPR008966">
    <property type="entry name" value="Adhesion_dom_sf"/>
</dbReference>
<feature type="domain" description="Fimbrial-type adhesion" evidence="2">
    <location>
        <begin position="154"/>
        <end position="276"/>
    </location>
</feature>
<keyword evidence="4" id="KW-1185">Reference proteome</keyword>
<feature type="signal peptide" evidence="1">
    <location>
        <begin position="1"/>
        <end position="23"/>
    </location>
</feature>
<dbReference type="InterPro" id="IPR036937">
    <property type="entry name" value="Adhesion_dom_fimbrial_sf"/>
</dbReference>
<dbReference type="Gene3D" id="2.60.40.1090">
    <property type="entry name" value="Fimbrial-type adhesion domain"/>
    <property type="match status" value="1"/>
</dbReference>
<protein>
    <submittedName>
        <fullName evidence="3">Fimbrial protein</fullName>
    </submittedName>
</protein>
<comment type="caution">
    <text evidence="3">The sequence shown here is derived from an EMBL/GenBank/DDBJ whole genome shotgun (WGS) entry which is preliminary data.</text>
</comment>
<evidence type="ECO:0000256" key="1">
    <source>
        <dbReference type="SAM" id="SignalP"/>
    </source>
</evidence>
<reference evidence="3 4" key="1">
    <citation type="submission" date="2023-02" db="EMBL/GenBank/DDBJ databases">
        <title>The draft genomes of Enterobacter strains.</title>
        <authorList>
            <person name="He Y."/>
            <person name="Feng Y."/>
            <person name="Zong Z."/>
        </authorList>
    </citation>
    <scope>NUCLEOTIDE SEQUENCE [LARGE SCALE GENOMIC DNA]</scope>
    <source>
        <strain evidence="3 4">170198</strain>
    </source>
</reference>
<evidence type="ECO:0000313" key="3">
    <source>
        <dbReference type="EMBL" id="MDY0419940.1"/>
    </source>
</evidence>
<dbReference type="EMBL" id="JARDVI010000007">
    <property type="protein sequence ID" value="MDY0419940.1"/>
    <property type="molecule type" value="Genomic_DNA"/>
</dbReference>
<dbReference type="InterPro" id="IPR000259">
    <property type="entry name" value="Adhesion_dom_fimbrial"/>
</dbReference>
<organism evidence="3 4">
    <name type="scientific">Enterobacter chinensis</name>
    <dbReference type="NCBI Taxonomy" id="3030997"/>
    <lineage>
        <taxon>Bacteria</taxon>
        <taxon>Pseudomonadati</taxon>
        <taxon>Pseudomonadota</taxon>
        <taxon>Gammaproteobacteria</taxon>
        <taxon>Enterobacterales</taxon>
        <taxon>Enterobacteriaceae</taxon>
        <taxon>Enterobacter</taxon>
    </lineage>
</organism>
<evidence type="ECO:0000313" key="4">
    <source>
        <dbReference type="Proteomes" id="UP001270266"/>
    </source>
</evidence>
<dbReference type="Proteomes" id="UP001270266">
    <property type="component" value="Unassembled WGS sequence"/>
</dbReference>
<dbReference type="SUPFAM" id="SSF49401">
    <property type="entry name" value="Bacterial adhesins"/>
    <property type="match status" value="1"/>
</dbReference>
<gene>
    <name evidence="3" type="ORF">PYW49_20020</name>
</gene>
<evidence type="ECO:0000259" key="2">
    <source>
        <dbReference type="Pfam" id="PF00419"/>
    </source>
</evidence>
<dbReference type="Pfam" id="PF00419">
    <property type="entry name" value="Fimbrial"/>
    <property type="match status" value="1"/>
</dbReference>
<keyword evidence="1" id="KW-0732">Signal</keyword>
<name>A0ABU5D7I0_9ENTR</name>
<accession>A0ABU5D7I0</accession>
<feature type="chain" id="PRO_5047062149" evidence="1">
    <location>
        <begin position="24"/>
        <end position="278"/>
    </location>
</feature>
<sequence length="278" mass="29955">MGITMPIKNGALLALVVSFSTSATTLMQNMPAITLQNMAGQEDGTLLKTLPLSSLAASALNETQLSIATDAGMWDTSRSIFKTTVPGIGFSLCDKDNNRCISSLSDWIPGESLSLRLYKIGNLHGGRYAIPSLSIYGKTHPLLRINPPALIVNTTLCGVTTQRIKVTFPSFTLNKNGENLPSVGFKIPVICLNPNDYGKVDLQFTYHGDLIDSNTLPTQLGNIGIQIADDHNMPVVFNTVISHASPSFSYRARLITVPGETAHYGRFSADATVLITLK</sequence>